<evidence type="ECO:0000313" key="1">
    <source>
        <dbReference type="EMBL" id="EGJ71060.1"/>
    </source>
</evidence>
<accession>F3ZTH0</accession>
<dbReference type="SUPFAM" id="SSF102829">
    <property type="entry name" value="Cell division protein ZapA-like"/>
    <property type="match status" value="1"/>
</dbReference>
<evidence type="ECO:0000313" key="2">
    <source>
        <dbReference type="Proteomes" id="UP000018439"/>
    </source>
</evidence>
<dbReference type="STRING" id="679937.Bcop_0847"/>
<dbReference type="InterPro" id="IPR007838">
    <property type="entry name" value="Cell_div_ZapA-like"/>
</dbReference>
<dbReference type="HOGENOM" id="CLU_164748_0_1_10"/>
<keyword evidence="2" id="KW-1185">Reference proteome</keyword>
<name>F3ZTH0_9BACE</name>
<dbReference type="Pfam" id="PF05164">
    <property type="entry name" value="ZapA"/>
    <property type="match status" value="1"/>
</dbReference>
<evidence type="ECO:0008006" key="3">
    <source>
        <dbReference type="Google" id="ProtNLM"/>
    </source>
</evidence>
<dbReference type="AlphaFoldDB" id="F3ZTH0"/>
<dbReference type="EMBL" id="CM001167">
    <property type="protein sequence ID" value="EGJ71060.1"/>
    <property type="molecule type" value="Genomic_DNA"/>
</dbReference>
<organism evidence="1 2">
    <name type="scientific">Bacteroides coprosuis DSM 18011</name>
    <dbReference type="NCBI Taxonomy" id="679937"/>
    <lineage>
        <taxon>Bacteria</taxon>
        <taxon>Pseudomonadati</taxon>
        <taxon>Bacteroidota</taxon>
        <taxon>Bacteroidia</taxon>
        <taxon>Bacteroidales</taxon>
        <taxon>Bacteroidaceae</taxon>
        <taxon>Bacteroides</taxon>
    </lineage>
</organism>
<sequence>MDDNKIKINLYLNEQYYPMTINRDEEEDVRAAAKKVNDYLSSAKQYFDNGELGENRLLTMVSFQFALSYIRAEQKGDTTPCIDKIKEWDSLLENKLLADYTDNNLAFLDNKDKEG</sequence>
<dbReference type="OrthoDB" id="1495773at2"/>
<dbReference type="Proteomes" id="UP000018439">
    <property type="component" value="Chromosome"/>
</dbReference>
<proteinExistence type="predicted"/>
<dbReference type="InterPro" id="IPR036192">
    <property type="entry name" value="Cell_div_ZapA-like_sf"/>
</dbReference>
<reference evidence="1 2" key="1">
    <citation type="journal article" date="2011" name="Stand. Genomic Sci.">
        <title>Non-contiguous finished genome sequence of Bacteroides coprosuis type strain (PC139).</title>
        <authorList>
            <person name="Land M."/>
            <person name="Held B."/>
            <person name="Gronow S."/>
            <person name="Abt B."/>
            <person name="Lucas S."/>
            <person name="Del Rio T.G."/>
            <person name="Nolan M."/>
            <person name="Tice H."/>
            <person name="Cheng J.F."/>
            <person name="Pitluck S."/>
            <person name="Liolios K."/>
            <person name="Pagani I."/>
            <person name="Ivanova N."/>
            <person name="Mavromatis K."/>
            <person name="Mikhailova N."/>
            <person name="Pati A."/>
            <person name="Tapia R."/>
            <person name="Han C."/>
            <person name="Goodwin L."/>
            <person name="Chen A."/>
            <person name="Palaniappan K."/>
            <person name="Hauser L."/>
            <person name="Brambilla E.M."/>
            <person name="Rohde M."/>
            <person name="Goker M."/>
            <person name="Detter J.C."/>
            <person name="Woyke T."/>
            <person name="Bristow J."/>
            <person name="Eisen J.A."/>
            <person name="Markowitz V."/>
            <person name="Hugenholtz P."/>
            <person name="Kyrpides N.C."/>
            <person name="Klenk H.P."/>
            <person name="Lapidus A."/>
        </authorList>
    </citation>
    <scope>NUCLEOTIDE SEQUENCE [LARGE SCALE GENOMIC DNA]</scope>
    <source>
        <strain evidence="1 2">DSM 18011</strain>
    </source>
</reference>
<gene>
    <name evidence="1" type="ORF">Bcop_0847</name>
</gene>
<protein>
    <recommendedName>
        <fullName evidence="3">Cell division protein ZapA</fullName>
    </recommendedName>
</protein>